<feature type="compositionally biased region" description="Basic residues" evidence="9">
    <location>
        <begin position="10"/>
        <end position="22"/>
    </location>
</feature>
<keyword evidence="4 8" id="KW-0694">RNA-binding</keyword>
<dbReference type="Gene3D" id="1.20.58.110">
    <property type="entry name" value="Ribosomal protein S20"/>
    <property type="match status" value="1"/>
</dbReference>
<dbReference type="RefSeq" id="WP_174583105.1">
    <property type="nucleotide sequence ID" value="NZ_CAJNOB010000011.1"/>
</dbReference>
<dbReference type="NCBIfam" id="TIGR00029">
    <property type="entry name" value="S20"/>
    <property type="match status" value="1"/>
</dbReference>
<accession>A0A8J2BK75</accession>
<keyword evidence="3 8" id="KW-0699">rRNA-binding</keyword>
<dbReference type="AlphaFoldDB" id="A0A8J2BK75"/>
<proteinExistence type="inferred from homology"/>
<evidence type="ECO:0000256" key="6">
    <source>
        <dbReference type="ARBA" id="ARBA00023274"/>
    </source>
</evidence>
<organism evidence="10 11">
    <name type="scientific">Candidatus Methylacidithermus pantelleriae</name>
    <dbReference type="NCBI Taxonomy" id="2744239"/>
    <lineage>
        <taxon>Bacteria</taxon>
        <taxon>Pseudomonadati</taxon>
        <taxon>Verrucomicrobiota</taxon>
        <taxon>Methylacidiphilae</taxon>
        <taxon>Methylacidiphilales</taxon>
        <taxon>Methylacidiphilaceae</taxon>
        <taxon>Candidatus Methylacidithermus</taxon>
    </lineage>
</organism>
<evidence type="ECO:0000313" key="11">
    <source>
        <dbReference type="Proteomes" id="UP000663859"/>
    </source>
</evidence>
<gene>
    <name evidence="8 10" type="primary">rpsT</name>
    <name evidence="10" type="ORF">MPNT_190043</name>
</gene>
<dbReference type="GO" id="GO:0003735">
    <property type="term" value="F:structural constituent of ribosome"/>
    <property type="evidence" value="ECO:0007669"/>
    <property type="project" value="InterPro"/>
</dbReference>
<dbReference type="EMBL" id="CAJNOB010000011">
    <property type="protein sequence ID" value="CAF0695442.1"/>
    <property type="molecule type" value="Genomic_DNA"/>
</dbReference>
<evidence type="ECO:0000256" key="4">
    <source>
        <dbReference type="ARBA" id="ARBA00022884"/>
    </source>
</evidence>
<protein>
    <recommendedName>
        <fullName evidence="7 8">Small ribosomal subunit protein bS20</fullName>
    </recommendedName>
</protein>
<keyword evidence="6 8" id="KW-0687">Ribonucleoprotein</keyword>
<comment type="function">
    <text evidence="1 8">Binds directly to 16S ribosomal RNA.</text>
</comment>
<keyword evidence="5 8" id="KW-0689">Ribosomal protein</keyword>
<dbReference type="SUPFAM" id="SSF46992">
    <property type="entry name" value="Ribosomal protein S20"/>
    <property type="match status" value="1"/>
</dbReference>
<dbReference type="GO" id="GO:0015935">
    <property type="term" value="C:small ribosomal subunit"/>
    <property type="evidence" value="ECO:0007669"/>
    <property type="project" value="TreeGrafter"/>
</dbReference>
<evidence type="ECO:0000256" key="8">
    <source>
        <dbReference type="HAMAP-Rule" id="MF_00500"/>
    </source>
</evidence>
<dbReference type="GO" id="GO:0006412">
    <property type="term" value="P:translation"/>
    <property type="evidence" value="ECO:0007669"/>
    <property type="project" value="UniProtKB-UniRule"/>
</dbReference>
<evidence type="ECO:0000256" key="5">
    <source>
        <dbReference type="ARBA" id="ARBA00022980"/>
    </source>
</evidence>
<dbReference type="PANTHER" id="PTHR33398:SF1">
    <property type="entry name" value="SMALL RIBOSOMAL SUBUNIT PROTEIN BS20C"/>
    <property type="match status" value="1"/>
</dbReference>
<evidence type="ECO:0000256" key="3">
    <source>
        <dbReference type="ARBA" id="ARBA00022730"/>
    </source>
</evidence>
<sequence length="90" mass="10271">MPNTRSSAKQARKSRKRYARNRAAKDELRKVVRVLKEAIGAKDQEKARAVWPEFVSVVDRLVKRGHLHRNAAARRKSRMARVLQGLGAVL</sequence>
<dbReference type="Proteomes" id="UP000663859">
    <property type="component" value="Unassembled WGS sequence"/>
</dbReference>
<dbReference type="InterPro" id="IPR002583">
    <property type="entry name" value="Ribosomal_bS20"/>
</dbReference>
<name>A0A8J2BK75_9BACT</name>
<dbReference type="HAMAP" id="MF_00500">
    <property type="entry name" value="Ribosomal_bS20"/>
    <property type="match status" value="1"/>
</dbReference>
<evidence type="ECO:0000256" key="9">
    <source>
        <dbReference type="SAM" id="MobiDB-lite"/>
    </source>
</evidence>
<evidence type="ECO:0000256" key="2">
    <source>
        <dbReference type="ARBA" id="ARBA00007634"/>
    </source>
</evidence>
<reference evidence="10" key="1">
    <citation type="submission" date="2021-02" db="EMBL/GenBank/DDBJ databases">
        <authorList>
            <person name="Cremers G."/>
            <person name="Picone N."/>
        </authorList>
    </citation>
    <scope>NUCLEOTIDE SEQUENCE</scope>
    <source>
        <strain evidence="10">PQ17</strain>
    </source>
</reference>
<dbReference type="PANTHER" id="PTHR33398">
    <property type="entry name" value="30S RIBOSOMAL PROTEIN S20"/>
    <property type="match status" value="1"/>
</dbReference>
<keyword evidence="11" id="KW-1185">Reference proteome</keyword>
<dbReference type="Pfam" id="PF01649">
    <property type="entry name" value="Ribosomal_S20p"/>
    <property type="match status" value="1"/>
</dbReference>
<comment type="caution">
    <text evidence="10">The sequence shown here is derived from an EMBL/GenBank/DDBJ whole genome shotgun (WGS) entry which is preliminary data.</text>
</comment>
<evidence type="ECO:0000256" key="1">
    <source>
        <dbReference type="ARBA" id="ARBA00003134"/>
    </source>
</evidence>
<dbReference type="GO" id="GO:0070181">
    <property type="term" value="F:small ribosomal subunit rRNA binding"/>
    <property type="evidence" value="ECO:0007669"/>
    <property type="project" value="TreeGrafter"/>
</dbReference>
<dbReference type="InterPro" id="IPR036510">
    <property type="entry name" value="Ribosomal_bS20_sf"/>
</dbReference>
<feature type="region of interest" description="Disordered" evidence="9">
    <location>
        <begin position="1"/>
        <end position="23"/>
    </location>
</feature>
<evidence type="ECO:0000256" key="7">
    <source>
        <dbReference type="ARBA" id="ARBA00035136"/>
    </source>
</evidence>
<comment type="similarity">
    <text evidence="2 8">Belongs to the bacterial ribosomal protein bS20 family.</text>
</comment>
<evidence type="ECO:0000313" key="10">
    <source>
        <dbReference type="EMBL" id="CAF0695442.1"/>
    </source>
</evidence>